<dbReference type="eggNOG" id="COG0457">
    <property type="taxonomic scope" value="Bacteria"/>
</dbReference>
<dbReference type="Proteomes" id="UP000008720">
    <property type="component" value="Chromosome"/>
</dbReference>
<sequence>MKLIHQQFNNCMRHSITIVFFFILVVFTPDTMAQQSVFSAFNQSIADADKAFIAKNYSKALSIYEDIAKEDGAPENIALRLARSYYFTYQYEKAVNYYEIHKKTNLEFPTDDYFYFAEALASIGRKEQALKYYQICMDKRPDDELLIQKIWRLNNLEYLYEDSSKNMAHHAIMNSKYSELQMLPTGNNEVYLISNQPEVEMIHRIDSKENAPFYNLRKWSTYEDPFSIVALNYENPSPAGHGLRTSFHIAAISLFNNRKEMVYAASSKLKNEEGNYPLQLYFAQNKRGRWIKNSAFEHNDPNFDLTEPTISPDGKTLIFSANFKEGFGGKDLYRSVKTEEGWSFPENLGTVINTQTDERYPYLHNSNLYFASNGHPGLGGFDVYKAKMINDRYQDLENIGYPINSTFDELSFNIDSLGQQGFLSSNRKNQGFDFDIYEFALDLQIYPLEVEGVVKFIEHNWMDSTELKVLSDVQMELIDRTGNVLKVVTQTDQNGRFKLKVPYYSKYKIRIKGNDLDGFVSFEVPKFAKQDLSYEIVVVNDDFKNSLREENE</sequence>
<dbReference type="InterPro" id="IPR011659">
    <property type="entry name" value="WD40"/>
</dbReference>
<dbReference type="KEGG" id="mtt:Ftrac_0361"/>
<proteinExistence type="predicted"/>
<dbReference type="STRING" id="643867.Ftrac_0361"/>
<dbReference type="InterPro" id="IPR011990">
    <property type="entry name" value="TPR-like_helical_dom_sf"/>
</dbReference>
<dbReference type="RefSeq" id="WP_013452519.1">
    <property type="nucleotide sequence ID" value="NC_014759.1"/>
</dbReference>
<organism evidence="1 2">
    <name type="scientific">Marivirga tractuosa (strain ATCC 23168 / DSM 4126 / NBRC 15989 / NCIMB 1408 / VKM B-1430 / H-43)</name>
    <name type="common">Microscilla tractuosa</name>
    <name type="synonym">Flexibacter tractuosus</name>
    <dbReference type="NCBI Taxonomy" id="643867"/>
    <lineage>
        <taxon>Bacteria</taxon>
        <taxon>Pseudomonadati</taxon>
        <taxon>Bacteroidota</taxon>
        <taxon>Cytophagia</taxon>
        <taxon>Cytophagales</taxon>
        <taxon>Marivirgaceae</taxon>
        <taxon>Marivirga</taxon>
    </lineage>
</organism>
<dbReference type="AlphaFoldDB" id="E4TMS0"/>
<evidence type="ECO:0000313" key="2">
    <source>
        <dbReference type="Proteomes" id="UP000008720"/>
    </source>
</evidence>
<dbReference type="OrthoDB" id="1488841at2"/>
<keyword evidence="2" id="KW-1185">Reference proteome</keyword>
<dbReference type="EMBL" id="CP002349">
    <property type="protein sequence ID" value="ADR20368.1"/>
    <property type="molecule type" value="Genomic_DNA"/>
</dbReference>
<dbReference type="SUPFAM" id="SSF48452">
    <property type="entry name" value="TPR-like"/>
    <property type="match status" value="1"/>
</dbReference>
<evidence type="ECO:0000313" key="1">
    <source>
        <dbReference type="EMBL" id="ADR20368.1"/>
    </source>
</evidence>
<gene>
    <name evidence="1" type="ordered locus">Ftrac_0361</name>
</gene>
<accession>E4TMS0</accession>
<dbReference type="HOGENOM" id="CLU_493320_0_0_10"/>
<dbReference type="SUPFAM" id="SSF82171">
    <property type="entry name" value="DPP6 N-terminal domain-like"/>
    <property type="match status" value="1"/>
</dbReference>
<dbReference type="Gene3D" id="1.25.40.10">
    <property type="entry name" value="Tetratricopeptide repeat domain"/>
    <property type="match status" value="1"/>
</dbReference>
<protein>
    <submittedName>
        <fullName evidence="1">WD40-like beta Propeller containing protein</fullName>
    </submittedName>
</protein>
<reference evidence="1 2" key="1">
    <citation type="journal article" date="2011" name="Stand. Genomic Sci.">
        <title>Complete genome sequence of Marivirga tractuosa type strain (H-43).</title>
        <authorList>
            <person name="Pagani I."/>
            <person name="Chertkov O."/>
            <person name="Lapidus A."/>
            <person name="Lucas S."/>
            <person name="Del Rio T.G."/>
            <person name="Tice H."/>
            <person name="Copeland A."/>
            <person name="Cheng J.F."/>
            <person name="Nolan M."/>
            <person name="Saunders E."/>
            <person name="Pitluck S."/>
            <person name="Held B."/>
            <person name="Goodwin L."/>
            <person name="Liolios K."/>
            <person name="Ovchinikova G."/>
            <person name="Ivanova N."/>
            <person name="Mavromatis K."/>
            <person name="Pati A."/>
            <person name="Chen A."/>
            <person name="Palaniappan K."/>
            <person name="Land M."/>
            <person name="Hauser L."/>
            <person name="Jeffries C.D."/>
            <person name="Detter J.C."/>
            <person name="Han C."/>
            <person name="Tapia R."/>
            <person name="Ngatchou-Djao O.D."/>
            <person name="Rohde M."/>
            <person name="Goker M."/>
            <person name="Spring S."/>
            <person name="Sikorski J."/>
            <person name="Woyke T."/>
            <person name="Bristow J."/>
            <person name="Eisen J.A."/>
            <person name="Markowitz V."/>
            <person name="Hugenholtz P."/>
            <person name="Klenk H.P."/>
            <person name="Kyrpides N.C."/>
        </authorList>
    </citation>
    <scope>NUCLEOTIDE SEQUENCE [LARGE SCALE GENOMIC DNA]</scope>
    <source>
        <strain evidence="2">ATCC 23168 / DSM 4126 / NBRC 15989 / NCIMB 1408 / VKM B-1430 / H-43</strain>
    </source>
</reference>
<name>E4TMS0_MARTH</name>
<dbReference type="Pfam" id="PF07676">
    <property type="entry name" value="PD40"/>
    <property type="match status" value="1"/>
</dbReference>